<proteinExistence type="predicted"/>
<dbReference type="InterPro" id="IPR031974">
    <property type="entry name" value="PDCD7"/>
</dbReference>
<feature type="compositionally biased region" description="Low complexity" evidence="1">
    <location>
        <begin position="76"/>
        <end position="101"/>
    </location>
</feature>
<dbReference type="EMBL" id="GECZ01005544">
    <property type="protein sequence ID" value="JAS64225.1"/>
    <property type="molecule type" value="Transcribed_RNA"/>
</dbReference>
<dbReference type="PANTHER" id="PTHR48190">
    <property type="entry name" value="PROGRAMMED CELL DEATH PROTEIN 7"/>
    <property type="match status" value="1"/>
</dbReference>
<dbReference type="InterPro" id="IPR052831">
    <property type="entry name" value="Apoptosis_promoter"/>
</dbReference>
<organism evidence="2">
    <name type="scientific">Cuerna arida</name>
    <dbReference type="NCBI Taxonomy" id="1464854"/>
    <lineage>
        <taxon>Eukaryota</taxon>
        <taxon>Metazoa</taxon>
        <taxon>Ecdysozoa</taxon>
        <taxon>Arthropoda</taxon>
        <taxon>Hexapoda</taxon>
        <taxon>Insecta</taxon>
        <taxon>Pterygota</taxon>
        <taxon>Neoptera</taxon>
        <taxon>Paraneoptera</taxon>
        <taxon>Hemiptera</taxon>
        <taxon>Auchenorrhyncha</taxon>
        <taxon>Membracoidea</taxon>
        <taxon>Cicadellidae</taxon>
        <taxon>Cicadellinae</taxon>
        <taxon>Proconiini</taxon>
        <taxon>Cuerna</taxon>
    </lineage>
</organism>
<accession>A0A1B6GP71</accession>
<feature type="compositionally biased region" description="Pro residues" evidence="1">
    <location>
        <begin position="20"/>
        <end position="39"/>
    </location>
</feature>
<dbReference type="Pfam" id="PF16021">
    <property type="entry name" value="PDCD7"/>
    <property type="match status" value="1"/>
</dbReference>
<evidence type="ECO:0000256" key="1">
    <source>
        <dbReference type="SAM" id="MobiDB-lite"/>
    </source>
</evidence>
<dbReference type="PANTHER" id="PTHR48190:SF2">
    <property type="entry name" value="PROGRAMMED CELL DEATH PROTEIN 7"/>
    <property type="match status" value="1"/>
</dbReference>
<feature type="compositionally biased region" description="Basic residues" evidence="1">
    <location>
        <begin position="267"/>
        <end position="284"/>
    </location>
</feature>
<gene>
    <name evidence="2" type="ORF">g.31734</name>
</gene>
<protein>
    <submittedName>
        <fullName evidence="2">Uncharacterized protein</fullName>
    </submittedName>
</protein>
<feature type="region of interest" description="Disordered" evidence="1">
    <location>
        <begin position="1"/>
        <end position="101"/>
    </location>
</feature>
<dbReference type="GO" id="GO:0005689">
    <property type="term" value="C:U12-type spliceosomal complex"/>
    <property type="evidence" value="ECO:0007669"/>
    <property type="project" value="TreeGrafter"/>
</dbReference>
<reference evidence="2" key="1">
    <citation type="submission" date="2015-11" db="EMBL/GenBank/DDBJ databases">
        <title>De novo transcriptome assembly of four potential Pierce s Disease insect vectors from Arizona vineyards.</title>
        <authorList>
            <person name="Tassone E.E."/>
        </authorList>
    </citation>
    <scope>NUCLEOTIDE SEQUENCE</scope>
</reference>
<sequence length="486" mass="56129">MRDPRLNPQRESSQGSRPVQPVPVSIPPPPLPPRFPPSNTPANQQRFPLPITPFPPRFPQSNFPSQNPSIPPPQFPSSSHFPSQTFHGVPTPQWSTPPQQTQHMSWSHLSVPQEGFSYNRPDTKMCMSATSQEVTRPCKPPQIWSQPQCSQNMCISSVQSSNKPDPQSVIDDWLKRRKILSDPIKPAAKNVQIYVVKEKLNQAFRLIRELENGARTLTVMVKTVTPLEWDRKCQEIEVKKKELMDVLKDLKLSKEEIKTLKEKCSKRSKKRARLRRQAERRKKQKEKEVVKEQNINIQIDNWQREMQEEVERVQREEDLQKQADAVLWGVTQEKTEAKRQVALLSRLLELRQVRVKRLTAAGRPASQLQIETFNTVIERLKKMWTKLLDRCQLEEQALRGMLIEADIKSDPIKTHKKLVLQEWETALFGDINTLDNTPQGNQLVDIRRSWDQFAVQGPTVLSSTVPPGWVLPVPPSSDQWHSLLKY</sequence>
<feature type="compositionally biased region" description="Low complexity" evidence="1">
    <location>
        <begin position="59"/>
        <end position="68"/>
    </location>
</feature>
<feature type="region of interest" description="Disordered" evidence="1">
    <location>
        <begin position="267"/>
        <end position="287"/>
    </location>
</feature>
<name>A0A1B6GP71_9HEMI</name>
<evidence type="ECO:0000313" key="2">
    <source>
        <dbReference type="EMBL" id="JAS64225.1"/>
    </source>
</evidence>
<dbReference type="AlphaFoldDB" id="A0A1B6GP71"/>